<dbReference type="PROSITE" id="PS51009">
    <property type="entry name" value="CYTCII"/>
    <property type="match status" value="1"/>
</dbReference>
<gene>
    <name evidence="1" type="ORF">KD146_14135</name>
</gene>
<protein>
    <submittedName>
        <fullName evidence="1">Cytochrome c</fullName>
    </submittedName>
</protein>
<dbReference type="GO" id="GO:0009055">
    <property type="term" value="F:electron transfer activity"/>
    <property type="evidence" value="ECO:0007669"/>
    <property type="project" value="InterPro"/>
</dbReference>
<organism evidence="1 2">
    <name type="scientific">Devosia litorisediminis</name>
    <dbReference type="NCBI Taxonomy" id="2829817"/>
    <lineage>
        <taxon>Bacteria</taxon>
        <taxon>Pseudomonadati</taxon>
        <taxon>Pseudomonadota</taxon>
        <taxon>Alphaproteobacteria</taxon>
        <taxon>Hyphomicrobiales</taxon>
        <taxon>Devosiaceae</taxon>
        <taxon>Devosia</taxon>
    </lineage>
</organism>
<comment type="caution">
    <text evidence="1">The sequence shown here is derived from an EMBL/GenBank/DDBJ whole genome shotgun (WGS) entry which is preliminary data.</text>
</comment>
<dbReference type="Proteomes" id="UP000678281">
    <property type="component" value="Unassembled WGS sequence"/>
</dbReference>
<dbReference type="GO" id="GO:0020037">
    <property type="term" value="F:heme binding"/>
    <property type="evidence" value="ECO:0007669"/>
    <property type="project" value="InterPro"/>
</dbReference>
<dbReference type="SUPFAM" id="SSF47175">
    <property type="entry name" value="Cytochromes"/>
    <property type="match status" value="1"/>
</dbReference>
<proteinExistence type="predicted"/>
<dbReference type="InterPro" id="IPR010980">
    <property type="entry name" value="Cyt_c/b562"/>
</dbReference>
<sequence length="169" mass="17991">MMMLAEQVKALTPLLEGGGQVEQATIVEAAGMISMHAGNAMTDLFPEGSLDAPSVARPEIWQRWEKFSDYSSRLAELGDELAMAAEPARLGLEPTAAEVVEQPPTEWEAMSFEGLMGLPSEEQASSDAIDSLIASSAPSGDIAAQPREPKQIVAEITATCSSCHAAFRR</sequence>
<dbReference type="EMBL" id="JAGXTP010000002">
    <property type="protein sequence ID" value="MBS3849837.1"/>
    <property type="molecule type" value="Genomic_DNA"/>
</dbReference>
<accession>A0A942ECQ7</accession>
<dbReference type="InterPro" id="IPR002321">
    <property type="entry name" value="Cyt_c_II"/>
</dbReference>
<dbReference type="GO" id="GO:0005506">
    <property type="term" value="F:iron ion binding"/>
    <property type="evidence" value="ECO:0007669"/>
    <property type="project" value="InterPro"/>
</dbReference>
<name>A0A942ECQ7_9HYPH</name>
<dbReference type="GO" id="GO:0022900">
    <property type="term" value="P:electron transport chain"/>
    <property type="evidence" value="ECO:0007669"/>
    <property type="project" value="InterPro"/>
</dbReference>
<evidence type="ECO:0000313" key="1">
    <source>
        <dbReference type="EMBL" id="MBS3849837.1"/>
    </source>
</evidence>
<keyword evidence="2" id="KW-1185">Reference proteome</keyword>
<evidence type="ECO:0000313" key="2">
    <source>
        <dbReference type="Proteomes" id="UP000678281"/>
    </source>
</evidence>
<dbReference type="Pfam" id="PF01322">
    <property type="entry name" value="Cytochrom_C_2"/>
    <property type="match status" value="1"/>
</dbReference>
<dbReference type="AlphaFoldDB" id="A0A942ECQ7"/>
<reference evidence="1" key="1">
    <citation type="submission" date="2021-04" db="EMBL/GenBank/DDBJ databases">
        <title>Devosia litorisediminis sp. nov., isolated from a sand dune.</title>
        <authorList>
            <person name="Park S."/>
            <person name="Yoon J.-H."/>
        </authorList>
    </citation>
    <scope>NUCLEOTIDE SEQUENCE</scope>
    <source>
        <strain evidence="1">BSSL-BM10</strain>
    </source>
</reference>
<dbReference type="Gene3D" id="1.20.120.10">
    <property type="entry name" value="Cytochrome c/b562"/>
    <property type="match status" value="1"/>
</dbReference>